<keyword evidence="1" id="KW-0732">Signal</keyword>
<dbReference type="EMBL" id="JAGQDG010000002">
    <property type="protein sequence ID" value="MBQ0935111.1"/>
    <property type="molecule type" value="Genomic_DNA"/>
</dbReference>
<evidence type="ECO:0008006" key="4">
    <source>
        <dbReference type="Google" id="ProtNLM"/>
    </source>
</evidence>
<organism evidence="2 3">
    <name type="scientific">Ideonella paludis</name>
    <dbReference type="NCBI Taxonomy" id="1233411"/>
    <lineage>
        <taxon>Bacteria</taxon>
        <taxon>Pseudomonadati</taxon>
        <taxon>Pseudomonadota</taxon>
        <taxon>Betaproteobacteria</taxon>
        <taxon>Burkholderiales</taxon>
        <taxon>Sphaerotilaceae</taxon>
        <taxon>Ideonella</taxon>
    </lineage>
</organism>
<keyword evidence="3" id="KW-1185">Reference proteome</keyword>
<feature type="signal peptide" evidence="1">
    <location>
        <begin position="1"/>
        <end position="23"/>
    </location>
</feature>
<comment type="caution">
    <text evidence="2">The sequence shown here is derived from an EMBL/GenBank/DDBJ whole genome shotgun (WGS) entry which is preliminary data.</text>
</comment>
<feature type="chain" id="PRO_5045639086" description="Integron" evidence="1">
    <location>
        <begin position="24"/>
        <end position="122"/>
    </location>
</feature>
<evidence type="ECO:0000313" key="3">
    <source>
        <dbReference type="Proteomes" id="UP000672097"/>
    </source>
</evidence>
<evidence type="ECO:0000313" key="2">
    <source>
        <dbReference type="EMBL" id="MBQ0935111.1"/>
    </source>
</evidence>
<name>A0ABS5DVC6_9BURK</name>
<dbReference type="Proteomes" id="UP000672097">
    <property type="component" value="Unassembled WGS sequence"/>
</dbReference>
<reference evidence="2 3" key="1">
    <citation type="submission" date="2021-04" db="EMBL/GenBank/DDBJ databases">
        <title>The genome sequence of type strain Ideonella paludis KCTC 32238.</title>
        <authorList>
            <person name="Liu Y."/>
        </authorList>
    </citation>
    <scope>NUCLEOTIDE SEQUENCE [LARGE SCALE GENOMIC DNA]</scope>
    <source>
        <strain evidence="2 3">KCTC 32238</strain>
    </source>
</reference>
<evidence type="ECO:0000256" key="1">
    <source>
        <dbReference type="SAM" id="SignalP"/>
    </source>
</evidence>
<sequence>MNVSQKFMRCVALVALMFGHQMARSQVDCTGAVTNLSLQLNAQGTVTLSLSGGPSMTYLCDIDGVGRNGVAPAVCRAMYASLLTAKTSGKKVLIRFYDYPTCAAVPAWGSAGALGWTQIALD</sequence>
<proteinExistence type="predicted"/>
<gene>
    <name evidence="2" type="ORF">KAK11_07225</name>
</gene>
<dbReference type="RefSeq" id="WP_210807685.1">
    <property type="nucleotide sequence ID" value="NZ_JAGQDG010000002.1"/>
</dbReference>
<accession>A0ABS5DVC6</accession>
<protein>
    <recommendedName>
        <fullName evidence="4">Integron</fullName>
    </recommendedName>
</protein>